<reference evidence="3 4" key="1">
    <citation type="journal article" date="2015" name="Genome Biol.">
        <title>Comparative genomics of Steinernema reveals deeply conserved gene regulatory networks.</title>
        <authorList>
            <person name="Dillman A.R."/>
            <person name="Macchietto M."/>
            <person name="Porter C.F."/>
            <person name="Rogers A."/>
            <person name="Williams B."/>
            <person name="Antoshechkin I."/>
            <person name="Lee M.M."/>
            <person name="Goodwin Z."/>
            <person name="Lu X."/>
            <person name="Lewis E.E."/>
            <person name="Goodrich-Blair H."/>
            <person name="Stock S.P."/>
            <person name="Adams B.J."/>
            <person name="Sternberg P.W."/>
            <person name="Mortazavi A."/>
        </authorList>
    </citation>
    <scope>NUCLEOTIDE SEQUENCE [LARGE SCALE GENOMIC DNA]</scope>
    <source>
        <strain evidence="3 4">ALL</strain>
    </source>
</reference>
<reference evidence="3 4" key="2">
    <citation type="journal article" date="2019" name="G3 (Bethesda)">
        <title>Hybrid Assembly of the Genome of the Entomopathogenic Nematode Steinernema carpocapsae Identifies the X-Chromosome.</title>
        <authorList>
            <person name="Serra L."/>
            <person name="Macchietto M."/>
            <person name="Macias-Munoz A."/>
            <person name="McGill C.J."/>
            <person name="Rodriguez I.M."/>
            <person name="Rodriguez B."/>
            <person name="Murad R."/>
            <person name="Mortazavi A."/>
        </authorList>
    </citation>
    <scope>NUCLEOTIDE SEQUENCE [LARGE SCALE GENOMIC DNA]</scope>
    <source>
        <strain evidence="3 4">ALL</strain>
    </source>
</reference>
<dbReference type="FunFam" id="3.30.830.10:FF:000015">
    <property type="entry name" value="Putative zinc metalloprotease"/>
    <property type="match status" value="1"/>
</dbReference>
<dbReference type="GO" id="GO:0046872">
    <property type="term" value="F:metal ion binding"/>
    <property type="evidence" value="ECO:0007669"/>
    <property type="project" value="InterPro"/>
</dbReference>
<sequence length="1006" mass="113519">MAGSAAARRFWKQVADVKVNGDIPLSVYRSQRSELRVAVAGVPGPMVKGLISFATETNSDDGLPHTLEHLVFMGSKQYPWKGVLDVIANRCLASGTNAWTDQDHTAYTLTTLGSSGFLKVLPVYMDHVLDPTLTDAQYATEVHHINGDGEDAGVVYSEMQNYESDMDAMVGWERKKMMYPPESSYSVETGGRLENLRSSCSNEKVRAFHEKFYHLSNMMIVVCGPVDHDELLSVIEKCEERFISKIPTNFPQPFATELPDIKESQLKKIECPADDSVTGIVEVAWFGPKAAELYEVSALMVLADYLKDTAVSPLEKDFVQLEDPFCSHVSLSMEEQSKCSLIMEFNGVPVEKLGAVKDRFFNKTLLEHDDPNKFDMNRMSFLIHQSILKCHTKMESDGHNQIFHTLIGHQLYGDRNRFEEDLNVRMNEVSTLKKLASEPASFWRDLMQKYMSKPHVCVIGVPSEELVTKLEEKEHKRLEDQKAKLGESGLEACKNKLDCANRANTENKPSREVLEQLIVKELEKFNLFDIALMNNYSDPEPSALIKKLPQPTFLHDGPTKFIELHVIMDTAGIPYELRKYIMLWFEVMFESPARIDGEIRPYEEVSVLATKDLISQSVGLGVSSCFDRFVTMRVKVDAKQLSNAAKWLDIFLNGVVFDPERLNVALNKLVKHADEMRRDGASVINQLHSRTVHNDQANAAIYSVISLQKFHEALLKEDNGKIVEKLTKLRESVLNAPTNVHMVCSRNEIEELDNGPDDMWKFLGSSKKSENGDSKVCHPSKKLECFAGEEIVWDRFKGGYQSVVGIGATESSFVKQSAEFPQGWNGEDTMETLLLSQYLSQCEGPLWRAVRGKGLAYGANIYVIPDKHLITVSLYRCSQTIEAYETTKSIVRDVLNSKTFDESEFEAAKRSLICELFESRDTVKTASKESIVSTLRNTNASFLNDFAKRIWTATPDEVFQKGGAYLEALFDDSKNVRSIVVHPSKLKEIENHFEGIRVIPVKNLHI</sequence>
<dbReference type="Gene3D" id="3.30.830.10">
    <property type="entry name" value="Metalloenzyme, LuxS/M16 peptidase-like"/>
    <property type="match status" value="4"/>
</dbReference>
<evidence type="ECO:0000259" key="2">
    <source>
        <dbReference type="Pfam" id="PF05193"/>
    </source>
</evidence>
<dbReference type="Proteomes" id="UP000298663">
    <property type="component" value="Unassembled WGS sequence"/>
</dbReference>
<dbReference type="InterPro" id="IPR011765">
    <property type="entry name" value="Pept_M16_N"/>
</dbReference>
<feature type="domain" description="Peptidase M16 C-terminal" evidence="2">
    <location>
        <begin position="762"/>
        <end position="912"/>
    </location>
</feature>
<evidence type="ECO:0000259" key="1">
    <source>
        <dbReference type="Pfam" id="PF00675"/>
    </source>
</evidence>
<keyword evidence="4" id="KW-1185">Reference proteome</keyword>
<dbReference type="AlphaFoldDB" id="A0A4U5N682"/>
<protein>
    <submittedName>
        <fullName evidence="3">Uncharacterized protein</fullName>
    </submittedName>
</protein>
<accession>A0A4U5N682</accession>
<dbReference type="PANTHER" id="PTHR43016">
    <property type="entry name" value="PRESEQUENCE PROTEASE"/>
    <property type="match status" value="1"/>
</dbReference>
<dbReference type="FunFam" id="3.30.830.10:FF:000031">
    <property type="entry name" value="Putative zinc metalloprotease"/>
    <property type="match status" value="1"/>
</dbReference>
<dbReference type="SUPFAM" id="SSF63411">
    <property type="entry name" value="LuxS/MPP-like metallohydrolase"/>
    <property type="match status" value="4"/>
</dbReference>
<name>A0A4U5N682_STECR</name>
<comment type="caution">
    <text evidence="3">The sequence shown here is derived from an EMBL/GenBank/DDBJ whole genome shotgun (WGS) entry which is preliminary data.</text>
</comment>
<dbReference type="EMBL" id="AZBU02000005">
    <property type="protein sequence ID" value="TKR78018.1"/>
    <property type="molecule type" value="Genomic_DNA"/>
</dbReference>
<dbReference type="PANTHER" id="PTHR43016:SF16">
    <property type="entry name" value="METALLOPROTEASE, PUTATIVE (AFU_ORTHOLOGUE AFUA_4G07610)-RELATED"/>
    <property type="match status" value="1"/>
</dbReference>
<evidence type="ECO:0000313" key="4">
    <source>
        <dbReference type="Proteomes" id="UP000298663"/>
    </source>
</evidence>
<dbReference type="InterPro" id="IPR007863">
    <property type="entry name" value="Peptidase_M16_C"/>
</dbReference>
<dbReference type="STRING" id="34508.A0A4U5N682"/>
<proteinExistence type="predicted"/>
<feature type="domain" description="Peptidase M16 N-terminal" evidence="1">
    <location>
        <begin position="56"/>
        <end position="145"/>
    </location>
</feature>
<dbReference type="Pfam" id="PF00675">
    <property type="entry name" value="Peptidase_M16"/>
    <property type="match status" value="1"/>
</dbReference>
<feature type="domain" description="Peptidase M16 C-terminal" evidence="2">
    <location>
        <begin position="201"/>
        <end position="319"/>
    </location>
</feature>
<evidence type="ECO:0000313" key="3">
    <source>
        <dbReference type="EMBL" id="TKR78018.1"/>
    </source>
</evidence>
<dbReference type="Pfam" id="PF05193">
    <property type="entry name" value="Peptidase_M16_C"/>
    <property type="match status" value="2"/>
</dbReference>
<gene>
    <name evidence="3" type="ORF">L596_018892</name>
</gene>
<dbReference type="InterPro" id="IPR011249">
    <property type="entry name" value="Metalloenz_LuxS/M16"/>
</dbReference>
<organism evidence="3 4">
    <name type="scientific">Steinernema carpocapsae</name>
    <name type="common">Entomopathogenic nematode</name>
    <dbReference type="NCBI Taxonomy" id="34508"/>
    <lineage>
        <taxon>Eukaryota</taxon>
        <taxon>Metazoa</taxon>
        <taxon>Ecdysozoa</taxon>
        <taxon>Nematoda</taxon>
        <taxon>Chromadorea</taxon>
        <taxon>Rhabditida</taxon>
        <taxon>Tylenchina</taxon>
        <taxon>Panagrolaimomorpha</taxon>
        <taxon>Strongyloidoidea</taxon>
        <taxon>Steinernematidae</taxon>
        <taxon>Steinernema</taxon>
    </lineage>
</organism>
<dbReference type="OrthoDB" id="5809639at2759"/>